<accession>A0A419EV66</accession>
<keyword evidence="4 5" id="KW-0411">Iron-sulfur</keyword>
<keyword evidence="3 5" id="KW-0408">Iron</keyword>
<keyword evidence="1 5" id="KW-0949">S-adenosyl-L-methionine</keyword>
<evidence type="ECO:0000256" key="1">
    <source>
        <dbReference type="ARBA" id="ARBA00022691"/>
    </source>
</evidence>
<dbReference type="EMBL" id="QZKI01000093">
    <property type="protein sequence ID" value="RJP68204.1"/>
    <property type="molecule type" value="Genomic_DNA"/>
</dbReference>
<dbReference type="GO" id="GO:0051536">
    <property type="term" value="F:iron-sulfur cluster binding"/>
    <property type="evidence" value="ECO:0007669"/>
    <property type="project" value="UniProtKB-KW"/>
</dbReference>
<dbReference type="InterPro" id="IPR016431">
    <property type="entry name" value="Pyrv-formate_lyase-activ_prd"/>
</dbReference>
<sequence length="293" mass="32496">MKLSGKQLAERADRALARLESCDLCPRNCGVNRLEDELGFCRTGRNALLSSYGPHFGEEAPLVGAHGSGTIFFAGCNLGCIFCQNYDISHLLHGAPVTAEELVDVMLELQRKGCHNINFVSPSHVAAQMLEALAIAHERGLRAPLVYNCGGYDSLETLKLLDGVIDIYMPDAKYADEKIAMEFSRAPNYPEIMKAALKEMHRQVGDLEVDERGVAVRGMLIRHLVLPNGLAGTQEIVQFIARELSVNSYVNVMAQYHPVYMAYEHRSLNRRITRTEYLEALDMASASGLHRGF</sequence>
<dbReference type="InterPro" id="IPR007197">
    <property type="entry name" value="rSAM"/>
</dbReference>
<dbReference type="InterPro" id="IPR013785">
    <property type="entry name" value="Aldolase_TIM"/>
</dbReference>
<dbReference type="PANTHER" id="PTHR43075:SF1">
    <property type="entry name" value="FORMATE LYASE ACTIVATING ENZYME, PUTATIVE (AFU_ORTHOLOGUE AFUA_2G15630)-RELATED"/>
    <property type="match status" value="1"/>
</dbReference>
<dbReference type="PIRSF" id="PIRSF004869">
    <property type="entry name" value="PflX_prd"/>
    <property type="match status" value="1"/>
</dbReference>
<evidence type="ECO:0000313" key="8">
    <source>
        <dbReference type="Proteomes" id="UP000285961"/>
    </source>
</evidence>
<proteinExistence type="predicted"/>
<feature type="binding site" evidence="5">
    <location>
        <position position="83"/>
    </location>
    <ligand>
        <name>[4Fe-4S] cluster</name>
        <dbReference type="ChEBI" id="CHEBI:49883"/>
        <note>4Fe-4S-S-AdoMet</note>
    </ligand>
</feature>
<comment type="cofactor">
    <cofactor evidence="5">
        <name>[4Fe-4S] cluster</name>
        <dbReference type="ChEBI" id="CHEBI:49883"/>
    </cofactor>
    <text evidence="5">Binds 1 [4Fe-4S] cluster. The cluster is coordinated with 3 cysteines and an exchangeable S-adenosyl-L-methionine.</text>
</comment>
<organism evidence="7 8">
    <name type="scientific">Candidatus Abyssobacteria bacterium SURF_17</name>
    <dbReference type="NCBI Taxonomy" id="2093361"/>
    <lineage>
        <taxon>Bacteria</taxon>
        <taxon>Pseudomonadati</taxon>
        <taxon>Candidatus Hydrogenedentota</taxon>
        <taxon>Candidatus Abyssobacteria</taxon>
    </lineage>
</organism>
<evidence type="ECO:0000313" key="7">
    <source>
        <dbReference type="EMBL" id="RJP68204.1"/>
    </source>
</evidence>
<dbReference type="InterPro" id="IPR040085">
    <property type="entry name" value="MJ0674-like"/>
</dbReference>
<evidence type="ECO:0000256" key="2">
    <source>
        <dbReference type="ARBA" id="ARBA00022723"/>
    </source>
</evidence>
<dbReference type="SFLD" id="SFLDS00029">
    <property type="entry name" value="Radical_SAM"/>
    <property type="match status" value="1"/>
</dbReference>
<evidence type="ECO:0000259" key="6">
    <source>
        <dbReference type="Pfam" id="PF04055"/>
    </source>
</evidence>
<feature type="binding site" evidence="5">
    <location>
        <position position="80"/>
    </location>
    <ligand>
        <name>[4Fe-4S] cluster</name>
        <dbReference type="ChEBI" id="CHEBI:49883"/>
        <note>4Fe-4S-S-AdoMet</note>
    </ligand>
</feature>
<dbReference type="Proteomes" id="UP000285961">
    <property type="component" value="Unassembled WGS sequence"/>
</dbReference>
<dbReference type="SUPFAM" id="SSF102114">
    <property type="entry name" value="Radical SAM enzymes"/>
    <property type="match status" value="1"/>
</dbReference>
<evidence type="ECO:0000256" key="3">
    <source>
        <dbReference type="ARBA" id="ARBA00023004"/>
    </source>
</evidence>
<feature type="domain" description="Radical SAM core" evidence="6">
    <location>
        <begin position="71"/>
        <end position="196"/>
    </location>
</feature>
<dbReference type="Pfam" id="PF04055">
    <property type="entry name" value="Radical_SAM"/>
    <property type="match status" value="1"/>
</dbReference>
<evidence type="ECO:0000256" key="5">
    <source>
        <dbReference type="PIRSR" id="PIRSR004869-50"/>
    </source>
</evidence>
<dbReference type="SFLD" id="SFLDG01099">
    <property type="entry name" value="Uncharacterised_Radical_SAM_Su"/>
    <property type="match status" value="1"/>
</dbReference>
<reference evidence="7 8" key="1">
    <citation type="journal article" date="2017" name="ISME J.">
        <title>Energy and carbon metabolisms in a deep terrestrial subsurface fluid microbial community.</title>
        <authorList>
            <person name="Momper L."/>
            <person name="Jungbluth S.P."/>
            <person name="Lee M.D."/>
            <person name="Amend J.P."/>
        </authorList>
    </citation>
    <scope>NUCLEOTIDE SEQUENCE [LARGE SCALE GENOMIC DNA]</scope>
    <source>
        <strain evidence="7">SURF_17</strain>
    </source>
</reference>
<keyword evidence="2 5" id="KW-0479">Metal-binding</keyword>
<dbReference type="InterPro" id="IPR058240">
    <property type="entry name" value="rSAM_sf"/>
</dbReference>
<evidence type="ECO:0000256" key="4">
    <source>
        <dbReference type="ARBA" id="ARBA00023014"/>
    </source>
</evidence>
<dbReference type="AlphaFoldDB" id="A0A419EV66"/>
<dbReference type="Gene3D" id="3.20.20.70">
    <property type="entry name" value="Aldolase class I"/>
    <property type="match status" value="1"/>
</dbReference>
<feature type="binding site" evidence="5">
    <location>
        <position position="76"/>
    </location>
    <ligand>
        <name>[4Fe-4S] cluster</name>
        <dbReference type="ChEBI" id="CHEBI:49883"/>
        <note>4Fe-4S-S-AdoMet</note>
    </ligand>
</feature>
<dbReference type="GO" id="GO:0003824">
    <property type="term" value="F:catalytic activity"/>
    <property type="evidence" value="ECO:0007669"/>
    <property type="project" value="InterPro"/>
</dbReference>
<dbReference type="PANTHER" id="PTHR43075">
    <property type="entry name" value="FORMATE LYASE ACTIVATING ENZYME, PUTATIVE (AFU_ORTHOLOGUE AFUA_2G15630)-RELATED"/>
    <property type="match status" value="1"/>
</dbReference>
<name>A0A419EV66_9BACT</name>
<dbReference type="CDD" id="cd01335">
    <property type="entry name" value="Radical_SAM"/>
    <property type="match status" value="1"/>
</dbReference>
<gene>
    <name evidence="7" type="ORF">C4532_13070</name>
</gene>
<protein>
    <submittedName>
        <fullName evidence="7">Radical SAM protein</fullName>
    </submittedName>
</protein>
<dbReference type="GO" id="GO:0046872">
    <property type="term" value="F:metal ion binding"/>
    <property type="evidence" value="ECO:0007669"/>
    <property type="project" value="UniProtKB-KW"/>
</dbReference>
<comment type="caution">
    <text evidence="7">The sequence shown here is derived from an EMBL/GenBank/DDBJ whole genome shotgun (WGS) entry which is preliminary data.</text>
</comment>